<feature type="domain" description="Sec23/Sec24 helical" evidence="12">
    <location>
        <begin position="769"/>
        <end position="869"/>
    </location>
</feature>
<dbReference type="AlphaFoldDB" id="A0A8I4A1W2"/>
<reference evidence="14" key="2">
    <citation type="submission" date="2025-08" db="UniProtKB">
        <authorList>
            <consortium name="Ensembl"/>
        </authorList>
    </citation>
    <scope>IDENTIFICATION</scope>
</reference>
<feature type="compositionally biased region" description="Polar residues" evidence="8">
    <location>
        <begin position="12"/>
        <end position="36"/>
    </location>
</feature>
<dbReference type="InterPro" id="IPR012990">
    <property type="entry name" value="Beta-sandwich_Sec23_24"/>
</dbReference>
<dbReference type="GO" id="GO:0008270">
    <property type="term" value="F:zinc ion binding"/>
    <property type="evidence" value="ECO:0007669"/>
    <property type="project" value="InterPro"/>
</dbReference>
<evidence type="ECO:0000256" key="7">
    <source>
        <dbReference type="ARBA" id="ARBA00023329"/>
    </source>
</evidence>
<keyword evidence="6" id="KW-0653">Protein transport</keyword>
<feature type="compositionally biased region" description="Polar residues" evidence="8">
    <location>
        <begin position="138"/>
        <end position="189"/>
    </location>
</feature>
<organism evidence="14 15">
    <name type="scientific">Callithrix jacchus</name>
    <name type="common">White-tufted-ear marmoset</name>
    <name type="synonym">Simia Jacchus</name>
    <dbReference type="NCBI Taxonomy" id="9483"/>
    <lineage>
        <taxon>Eukaryota</taxon>
        <taxon>Metazoa</taxon>
        <taxon>Chordata</taxon>
        <taxon>Craniata</taxon>
        <taxon>Vertebrata</taxon>
        <taxon>Euteleostomi</taxon>
        <taxon>Mammalia</taxon>
        <taxon>Eutheria</taxon>
        <taxon>Euarchontoglires</taxon>
        <taxon>Primates</taxon>
        <taxon>Haplorrhini</taxon>
        <taxon>Platyrrhini</taxon>
        <taxon>Cebidae</taxon>
        <taxon>Callitrichinae</taxon>
        <taxon>Callithrix</taxon>
        <taxon>Callithrix</taxon>
    </lineage>
</organism>
<keyword evidence="7" id="KW-0968">Cytoplasmic vesicle</keyword>
<evidence type="ECO:0000259" key="9">
    <source>
        <dbReference type="Pfam" id="PF00626"/>
    </source>
</evidence>
<evidence type="ECO:0000256" key="2">
    <source>
        <dbReference type="ARBA" id="ARBA00004397"/>
    </source>
</evidence>
<dbReference type="InterPro" id="IPR036174">
    <property type="entry name" value="Znf_Sec23_Sec24_sf"/>
</dbReference>
<dbReference type="GO" id="GO:0070971">
    <property type="term" value="C:endoplasmic reticulum exit site"/>
    <property type="evidence" value="ECO:0007669"/>
    <property type="project" value="TreeGrafter"/>
</dbReference>
<feature type="compositionally biased region" description="Low complexity" evidence="8">
    <location>
        <begin position="71"/>
        <end position="84"/>
    </location>
</feature>
<dbReference type="InterPro" id="IPR006900">
    <property type="entry name" value="Sec23/24_helical_dom"/>
</dbReference>
<name>A0A8I4A1W2_CALJA</name>
<gene>
    <name evidence="14" type="primary">SEC24A</name>
</gene>
<comment type="subcellular location">
    <subcellularLocation>
        <location evidence="3">Cytoplasm</location>
        <location evidence="3">Cytosol</location>
    </subcellularLocation>
    <subcellularLocation>
        <location evidence="1">Cytoplasmic vesicle</location>
        <location evidence="1">COPII-coated vesicle membrane</location>
        <topology evidence="1">Peripheral membrane protein</topology>
        <orientation evidence="1">Cytoplasmic side</orientation>
    </subcellularLocation>
    <subcellularLocation>
        <location evidence="2">Endoplasmic reticulum membrane</location>
        <topology evidence="2">Peripheral membrane protein</topology>
        <orientation evidence="2">Cytoplasmic side</orientation>
    </subcellularLocation>
</comment>
<reference evidence="14" key="3">
    <citation type="submission" date="2025-09" db="UniProtKB">
        <authorList>
            <consortium name="Ensembl"/>
        </authorList>
    </citation>
    <scope>IDENTIFICATION</scope>
</reference>
<reference evidence="14 15" key="1">
    <citation type="submission" date="2009-03" db="EMBL/GenBank/DDBJ databases">
        <authorList>
            <person name="Warren W."/>
            <person name="Ye L."/>
            <person name="Minx P."/>
            <person name="Worley K."/>
            <person name="Gibbs R."/>
            <person name="Wilson R.K."/>
        </authorList>
    </citation>
    <scope>NUCLEOTIDE SEQUENCE [LARGE SCALE GENOMIC DNA]</scope>
</reference>
<dbReference type="InterPro" id="IPR036180">
    <property type="entry name" value="Gelsolin-like_dom_sf"/>
</dbReference>
<dbReference type="Pfam" id="PF00626">
    <property type="entry name" value="Gelsolin"/>
    <property type="match status" value="1"/>
</dbReference>
<evidence type="ECO:0000256" key="8">
    <source>
        <dbReference type="SAM" id="MobiDB-lite"/>
    </source>
</evidence>
<feature type="region of interest" description="Disordered" evidence="8">
    <location>
        <begin position="63"/>
        <end position="234"/>
    </location>
</feature>
<dbReference type="Ensembl" id="ENSCJAT00000143556.1">
    <property type="protein sequence ID" value="ENSCJAP00000084094.1"/>
    <property type="gene ID" value="ENSCJAG00000005648.5"/>
</dbReference>
<dbReference type="SUPFAM" id="SSF53300">
    <property type="entry name" value="vWA-like"/>
    <property type="match status" value="1"/>
</dbReference>
<comment type="similarity">
    <text evidence="4">Belongs to the SEC23/SEC24 family. SEC24 subfamily.</text>
</comment>
<evidence type="ECO:0000259" key="10">
    <source>
        <dbReference type="Pfam" id="PF04810"/>
    </source>
</evidence>
<dbReference type="Pfam" id="PF08033">
    <property type="entry name" value="Sec23_BS"/>
    <property type="match status" value="1"/>
</dbReference>
<dbReference type="SUPFAM" id="SSF81811">
    <property type="entry name" value="Helical domain of Sec23/24"/>
    <property type="match status" value="1"/>
</dbReference>
<dbReference type="Gene3D" id="3.40.20.10">
    <property type="entry name" value="Severin"/>
    <property type="match status" value="1"/>
</dbReference>
<dbReference type="Gene3D" id="2.30.30.380">
    <property type="entry name" value="Zn-finger domain of Sec23/24"/>
    <property type="match status" value="1"/>
</dbReference>
<feature type="region of interest" description="Disordered" evidence="8">
    <location>
        <begin position="1"/>
        <end position="36"/>
    </location>
</feature>
<dbReference type="Pfam" id="PF04810">
    <property type="entry name" value="zf-Sec23_Sec24"/>
    <property type="match status" value="1"/>
</dbReference>
<keyword evidence="5" id="KW-0813">Transport</keyword>
<evidence type="ECO:0000313" key="14">
    <source>
        <dbReference type="Ensembl" id="ENSCJAP00000084094.1"/>
    </source>
</evidence>
<dbReference type="GO" id="GO:0005789">
    <property type="term" value="C:endoplasmic reticulum membrane"/>
    <property type="evidence" value="ECO:0007669"/>
    <property type="project" value="UniProtKB-SubCell"/>
</dbReference>
<feature type="domain" description="Sec23/Sec24 trunk" evidence="11">
    <location>
        <begin position="500"/>
        <end position="595"/>
    </location>
</feature>
<evidence type="ECO:0000259" key="11">
    <source>
        <dbReference type="Pfam" id="PF04811"/>
    </source>
</evidence>
<dbReference type="FunFam" id="3.40.20.10:FF:000029">
    <property type="entry name" value="SEC24 homolog B, COPII coat complex component"/>
    <property type="match status" value="1"/>
</dbReference>
<dbReference type="InterPro" id="IPR050550">
    <property type="entry name" value="SEC23_SEC24_subfamily"/>
</dbReference>
<dbReference type="GeneTree" id="ENSGT00950000182924"/>
<feature type="domain" description="Sec23/Sec24 beta-sandwich" evidence="13">
    <location>
        <begin position="674"/>
        <end position="758"/>
    </location>
</feature>
<evidence type="ECO:0000259" key="13">
    <source>
        <dbReference type="Pfam" id="PF08033"/>
    </source>
</evidence>
<evidence type="ECO:0000259" key="12">
    <source>
        <dbReference type="Pfam" id="PF04815"/>
    </source>
</evidence>
<proteinExistence type="inferred from homology"/>
<evidence type="ECO:0000313" key="15">
    <source>
        <dbReference type="Proteomes" id="UP000008225"/>
    </source>
</evidence>
<dbReference type="Pfam" id="PF04811">
    <property type="entry name" value="Sec23_trunk"/>
    <property type="match status" value="1"/>
</dbReference>
<dbReference type="InterPro" id="IPR006896">
    <property type="entry name" value="Sec23/24_trunk_dom"/>
</dbReference>
<sequence length="1023" mass="112161">MSQPGIPVSGGSPASFQAQNGAASTSGSPYANGPVQNALLSSQESVSQGYGFQLPGSYPHLIPAKTLNPVSGQSNHGSSQGSGQTFNRPPVASNPMTPLLHSDPASQLPLPASQNPSSTPLPSGSFLPGANLPPPLNWQYNYPSTGSQTNHCPRASSQPTVSGNTSLTTNHQYVSSGYPSPQNTLIKSGSSVPPLVNPPLPTIFQPGAPHGPPPAGGPPPISALTPQKSSYRHVPQPSFNSSVNQEGITSNINNGSTVVHSSYDEIEGGGFLATPQLTNKNPKMSRSVGYSYPSLLPGYQNTPPGATGVPSSSLNYSSGPQAFIQTPLGANHLTPSMSGLSLHPEGLRVVNLLQERNMLPSTPLKPPVPNLHEDIQKLNCNPELFRCTLTSIPQTQALLNKAKLPLGLLLHPFKDLVQLPVVTSSTIVRCRSCRTYINPFVSFLDQRRWKCNLCYRVNDVPEEFLYNPLTRVYGEPHRRPEVQNATIEFMAPSEYMLRPPQPPVYLFVFDVSHNAVETGYLNSVCQSLLDNLDVLPGNTRTKIGFITFDSTIHFYSLQEGLSQPQMLIVSDIEDVFIPMPDNLLVNLNESKEDIHLTPSTDFYKKLALDCSGQQVAVDLFLLSGQYSDLASLGCISRYSAGSVYYYPSYHYRHNPVQVQKLQKELQRYLTRKIGFEAVMRIRCTKGLSIHTFHGNFFVRSTDLLSLPNVNPDAGYAVQMSVEESLTDIQLVSFQSALLYTSSKGERRIRVHTLCLPVVSTLNDVFLGADIQAISGLLANMAVDRSMTASLSDARDALVNAVIDSLSAYRSSVLSNQQPGLMVPFSLRLFPLFVLALLKQKSFQTGTNARLDERIFAMCQVKNQPLVYLMLTTHPNLYRVDNLSDEGALNINDRTIPQPPILQLSVEKLSRDGAFLMDAGSVLMLWVGKNCAQSFLSQVLGVQNYASIPQPMTDLPELGTPESARIVTFISWLREQRPFFPILYVIRDESPMKANFLQNMIEDRTESALSYYEFLLHIQQQVNK</sequence>
<dbReference type="SUPFAM" id="SSF82919">
    <property type="entry name" value="Zn-finger domain of Sec23/24"/>
    <property type="match status" value="1"/>
</dbReference>
<dbReference type="InterPro" id="IPR007123">
    <property type="entry name" value="Gelsolin-like_dom"/>
</dbReference>
<evidence type="ECO:0000256" key="6">
    <source>
        <dbReference type="ARBA" id="ARBA00022927"/>
    </source>
</evidence>
<feature type="compositionally biased region" description="Polar residues" evidence="8">
    <location>
        <begin position="112"/>
        <end position="122"/>
    </location>
</feature>
<accession>A0A8I4A1W2</accession>
<feature type="domain" description="Zinc finger Sec23/Sec24-type" evidence="10">
    <location>
        <begin position="427"/>
        <end position="463"/>
    </location>
</feature>
<dbReference type="Gene3D" id="2.60.40.1670">
    <property type="entry name" value="beta-sandwich domain of Sec23/24"/>
    <property type="match status" value="1"/>
</dbReference>
<dbReference type="SUPFAM" id="SSF81995">
    <property type="entry name" value="beta-sandwich domain of Sec23/24"/>
    <property type="match status" value="1"/>
</dbReference>
<dbReference type="FunFam" id="2.30.30.380:FF:000004">
    <property type="entry name" value="SEC24 homolog B, COPII coat complex component"/>
    <property type="match status" value="1"/>
</dbReference>
<evidence type="ECO:0000256" key="5">
    <source>
        <dbReference type="ARBA" id="ARBA00022448"/>
    </source>
</evidence>
<dbReference type="GO" id="GO:0090110">
    <property type="term" value="P:COPII-coated vesicle cargo loading"/>
    <property type="evidence" value="ECO:0007669"/>
    <property type="project" value="TreeGrafter"/>
</dbReference>
<dbReference type="InterPro" id="IPR036175">
    <property type="entry name" value="Sec23/24_helical_dom_sf"/>
</dbReference>
<dbReference type="GO" id="GO:0030127">
    <property type="term" value="C:COPII vesicle coat"/>
    <property type="evidence" value="ECO:0007669"/>
    <property type="project" value="InterPro"/>
</dbReference>
<dbReference type="GO" id="GO:0006886">
    <property type="term" value="P:intracellular protein transport"/>
    <property type="evidence" value="ECO:0007669"/>
    <property type="project" value="InterPro"/>
</dbReference>
<dbReference type="Gene3D" id="3.40.50.410">
    <property type="entry name" value="von Willebrand factor, type A domain"/>
    <property type="match status" value="2"/>
</dbReference>
<dbReference type="InterPro" id="IPR029006">
    <property type="entry name" value="ADF-H/Gelsolin-like_dom_sf"/>
</dbReference>
<dbReference type="InterPro" id="IPR036465">
    <property type="entry name" value="vWFA_dom_sf"/>
</dbReference>
<protein>
    <submittedName>
        <fullName evidence="14">SEC24 homolog A, COPII coat complex component</fullName>
    </submittedName>
</protein>
<dbReference type="GO" id="GO:0005829">
    <property type="term" value="C:cytosol"/>
    <property type="evidence" value="ECO:0007669"/>
    <property type="project" value="UniProtKB-SubCell"/>
</dbReference>
<dbReference type="PANTHER" id="PTHR13803">
    <property type="entry name" value="SEC24-RELATED PROTEIN"/>
    <property type="match status" value="1"/>
</dbReference>
<dbReference type="Gene3D" id="1.20.120.730">
    <property type="entry name" value="Sec23/Sec24 helical domain"/>
    <property type="match status" value="1"/>
</dbReference>
<dbReference type="SUPFAM" id="SSF82754">
    <property type="entry name" value="C-terminal, gelsolin-like domain of Sec23/24"/>
    <property type="match status" value="1"/>
</dbReference>
<feature type="domain" description="Gelsolin-like" evidence="9">
    <location>
        <begin position="895"/>
        <end position="968"/>
    </location>
</feature>
<feature type="compositionally biased region" description="Pro residues" evidence="8">
    <location>
        <begin position="209"/>
        <end position="221"/>
    </location>
</feature>
<dbReference type="GO" id="GO:0000149">
    <property type="term" value="F:SNARE binding"/>
    <property type="evidence" value="ECO:0007669"/>
    <property type="project" value="TreeGrafter"/>
</dbReference>
<keyword evidence="15" id="KW-1185">Reference proteome</keyword>
<dbReference type="Proteomes" id="UP000008225">
    <property type="component" value="Chromosome 2"/>
</dbReference>
<evidence type="ECO:0000256" key="1">
    <source>
        <dbReference type="ARBA" id="ARBA00004299"/>
    </source>
</evidence>
<dbReference type="PANTHER" id="PTHR13803:SF1">
    <property type="entry name" value="PROTEIN TRANSPORT PROTEIN SEC24A"/>
    <property type="match status" value="1"/>
</dbReference>
<evidence type="ECO:0000256" key="3">
    <source>
        <dbReference type="ARBA" id="ARBA00004514"/>
    </source>
</evidence>
<dbReference type="InterPro" id="IPR006895">
    <property type="entry name" value="Znf_Sec23_Sec24"/>
</dbReference>
<dbReference type="Pfam" id="PF04815">
    <property type="entry name" value="Sec23_helical"/>
    <property type="match status" value="1"/>
</dbReference>
<evidence type="ECO:0000256" key="4">
    <source>
        <dbReference type="ARBA" id="ARBA00008334"/>
    </source>
</evidence>